<dbReference type="Proteomes" id="UP001497497">
    <property type="component" value="Unassembled WGS sequence"/>
</dbReference>
<evidence type="ECO:0000313" key="11">
    <source>
        <dbReference type="EMBL" id="CAL1541825.1"/>
    </source>
</evidence>
<dbReference type="SUPFAM" id="SSF57850">
    <property type="entry name" value="RING/U-box"/>
    <property type="match status" value="1"/>
</dbReference>
<dbReference type="EC" id="2.3.2.27" evidence="2"/>
<dbReference type="PANTHER" id="PTHR22937">
    <property type="entry name" value="E3 UBIQUITIN-PROTEIN LIGASE RNF165"/>
    <property type="match status" value="1"/>
</dbReference>
<keyword evidence="6" id="KW-0833">Ubl conjugation pathway</keyword>
<dbReference type="Pfam" id="PF13639">
    <property type="entry name" value="zf-RING_2"/>
    <property type="match status" value="1"/>
</dbReference>
<comment type="caution">
    <text evidence="11">The sequence shown here is derived from an EMBL/GenBank/DDBJ whole genome shotgun (WGS) entry which is preliminary data.</text>
</comment>
<name>A0AAV2I530_LYMST</name>
<dbReference type="FunFam" id="3.30.40.10:FF:000388">
    <property type="entry name" value="Putative RING zinc finger domain superfamily protein"/>
    <property type="match status" value="1"/>
</dbReference>
<feature type="compositionally biased region" description="Basic and acidic residues" evidence="9">
    <location>
        <begin position="1"/>
        <end position="18"/>
    </location>
</feature>
<keyword evidence="4" id="KW-0479">Metal-binding</keyword>
<feature type="compositionally biased region" description="Polar residues" evidence="9">
    <location>
        <begin position="25"/>
        <end position="36"/>
    </location>
</feature>
<dbReference type="PANTHER" id="PTHR22937:SF65">
    <property type="entry name" value="E3 UBIQUITIN-PROTEIN LIGASE ARK2C"/>
    <property type="match status" value="1"/>
</dbReference>
<feature type="compositionally biased region" description="Polar residues" evidence="9">
    <location>
        <begin position="159"/>
        <end position="175"/>
    </location>
</feature>
<keyword evidence="7" id="KW-0862">Zinc</keyword>
<evidence type="ECO:0000256" key="8">
    <source>
        <dbReference type="PROSITE-ProRule" id="PRU00175"/>
    </source>
</evidence>
<feature type="region of interest" description="Disordered" evidence="9">
    <location>
        <begin position="1"/>
        <end position="237"/>
    </location>
</feature>
<evidence type="ECO:0000256" key="7">
    <source>
        <dbReference type="ARBA" id="ARBA00022833"/>
    </source>
</evidence>
<dbReference type="CDD" id="cd16472">
    <property type="entry name" value="RING-H2_RNF38-like"/>
    <property type="match status" value="1"/>
</dbReference>
<dbReference type="InterPro" id="IPR045191">
    <property type="entry name" value="MBR1/2-like"/>
</dbReference>
<organism evidence="11 12">
    <name type="scientific">Lymnaea stagnalis</name>
    <name type="common">Great pond snail</name>
    <name type="synonym">Helix stagnalis</name>
    <dbReference type="NCBI Taxonomy" id="6523"/>
    <lineage>
        <taxon>Eukaryota</taxon>
        <taxon>Metazoa</taxon>
        <taxon>Spiralia</taxon>
        <taxon>Lophotrochozoa</taxon>
        <taxon>Mollusca</taxon>
        <taxon>Gastropoda</taxon>
        <taxon>Heterobranchia</taxon>
        <taxon>Euthyneura</taxon>
        <taxon>Panpulmonata</taxon>
        <taxon>Hygrophila</taxon>
        <taxon>Lymnaeoidea</taxon>
        <taxon>Lymnaeidae</taxon>
        <taxon>Lymnaea</taxon>
    </lineage>
</organism>
<evidence type="ECO:0000259" key="10">
    <source>
        <dbReference type="PROSITE" id="PS50089"/>
    </source>
</evidence>
<keyword evidence="12" id="KW-1185">Reference proteome</keyword>
<reference evidence="11 12" key="1">
    <citation type="submission" date="2024-04" db="EMBL/GenBank/DDBJ databases">
        <authorList>
            <consortium name="Genoscope - CEA"/>
            <person name="William W."/>
        </authorList>
    </citation>
    <scope>NUCLEOTIDE SEQUENCE [LARGE SCALE GENOMIC DNA]</scope>
</reference>
<evidence type="ECO:0000256" key="9">
    <source>
        <dbReference type="SAM" id="MobiDB-lite"/>
    </source>
</evidence>
<comment type="catalytic activity">
    <reaction evidence="1">
        <text>S-ubiquitinyl-[E2 ubiquitin-conjugating enzyme]-L-cysteine + [acceptor protein]-L-lysine = [E2 ubiquitin-conjugating enzyme]-L-cysteine + N(6)-ubiquitinyl-[acceptor protein]-L-lysine.</text>
        <dbReference type="EC" id="2.3.2.27"/>
    </reaction>
</comment>
<feature type="domain" description="RING-type" evidence="10">
    <location>
        <begin position="473"/>
        <end position="514"/>
    </location>
</feature>
<dbReference type="EMBL" id="CAXITT010000453">
    <property type="protein sequence ID" value="CAL1541825.1"/>
    <property type="molecule type" value="Genomic_DNA"/>
</dbReference>
<dbReference type="InterPro" id="IPR001841">
    <property type="entry name" value="Znf_RING"/>
</dbReference>
<feature type="region of interest" description="Disordered" evidence="9">
    <location>
        <begin position="291"/>
        <end position="325"/>
    </location>
</feature>
<gene>
    <name evidence="11" type="ORF">GSLYS_00015431001</name>
</gene>
<evidence type="ECO:0000256" key="4">
    <source>
        <dbReference type="ARBA" id="ARBA00022723"/>
    </source>
</evidence>
<keyword evidence="5 8" id="KW-0863">Zinc-finger</keyword>
<protein>
    <recommendedName>
        <fullName evidence="2">RING-type E3 ubiquitin transferase</fullName>
        <ecNumber evidence="2">2.3.2.27</ecNumber>
    </recommendedName>
</protein>
<proteinExistence type="predicted"/>
<accession>A0AAV2I530</accession>
<feature type="compositionally biased region" description="Polar residues" evidence="9">
    <location>
        <begin position="445"/>
        <end position="458"/>
    </location>
</feature>
<evidence type="ECO:0000256" key="2">
    <source>
        <dbReference type="ARBA" id="ARBA00012483"/>
    </source>
</evidence>
<keyword evidence="3" id="KW-0808">Transferase</keyword>
<feature type="compositionally biased region" description="Polar residues" evidence="9">
    <location>
        <begin position="120"/>
        <end position="138"/>
    </location>
</feature>
<dbReference type="Gene3D" id="3.30.40.10">
    <property type="entry name" value="Zinc/RING finger domain, C3HC4 (zinc finger)"/>
    <property type="match status" value="1"/>
</dbReference>
<feature type="region of interest" description="Disordered" evidence="9">
    <location>
        <begin position="442"/>
        <end position="465"/>
    </location>
</feature>
<evidence type="ECO:0000256" key="5">
    <source>
        <dbReference type="ARBA" id="ARBA00022771"/>
    </source>
</evidence>
<dbReference type="PROSITE" id="PS50089">
    <property type="entry name" value="ZF_RING_2"/>
    <property type="match status" value="1"/>
</dbReference>
<dbReference type="GO" id="GO:0008270">
    <property type="term" value="F:zinc ion binding"/>
    <property type="evidence" value="ECO:0007669"/>
    <property type="project" value="UniProtKB-KW"/>
</dbReference>
<evidence type="ECO:0000256" key="1">
    <source>
        <dbReference type="ARBA" id="ARBA00000900"/>
    </source>
</evidence>
<evidence type="ECO:0000313" key="12">
    <source>
        <dbReference type="Proteomes" id="UP001497497"/>
    </source>
</evidence>
<dbReference type="InterPro" id="IPR013083">
    <property type="entry name" value="Znf_RING/FYVE/PHD"/>
</dbReference>
<sequence length="522" mass="58030">MDPDDSNHLPSVEKDKSSGSKKNAKPSTQRQKNNNDGGLRIRPSTTLSSQQNDNYENQPNSSQDINREQSQPDEQSSSSSRLFRTNISHSNNAPVRTQNAVSNGGGHNIVRPLKNDAVQEGSSFQTYSHSRPFQSNSRGGVRARHRQTAGTAEGEMHNGNLTTRKNTSPTRQTGHMRSDKHHSPRRNRSSPTSVPHLPNLRFNSPRDPSPHPNSSSPPLDVMGSPESPLPPMFSHIRPGLYSPHNPFMIGLGTEDNPYEISSGPSDSTGLLSDEEIARQLQEEEWDAAGSFCQTSGGLRSRRNLPSLRRPRSHAGGYMHMGSGEPIPSGSRLVEALDFDSEPISSRRVRTNRSVRPTRSQSRFLSTYPHLDMFDPLHVLQTTLRDSHDEMTPFIYDLFHHYGIPDFEIQTWLNPGAVGDPVFGDYESLLALAERLGEVSRGLSDSEISQLPTSKHQGQTPGGASAMPDDLPQCNICLTDYEHGDRMRNLPCKHDFHKDCVDQWLKTNATCPICRAEVKKKRS</sequence>
<feature type="compositionally biased region" description="Polar residues" evidence="9">
    <location>
        <begin position="43"/>
        <end position="102"/>
    </location>
</feature>
<dbReference type="GO" id="GO:0061630">
    <property type="term" value="F:ubiquitin protein ligase activity"/>
    <property type="evidence" value="ECO:0007669"/>
    <property type="project" value="UniProtKB-EC"/>
</dbReference>
<dbReference type="AlphaFoldDB" id="A0AAV2I530"/>
<evidence type="ECO:0000256" key="3">
    <source>
        <dbReference type="ARBA" id="ARBA00022679"/>
    </source>
</evidence>
<dbReference type="SMART" id="SM00184">
    <property type="entry name" value="RING"/>
    <property type="match status" value="1"/>
</dbReference>
<evidence type="ECO:0000256" key="6">
    <source>
        <dbReference type="ARBA" id="ARBA00022786"/>
    </source>
</evidence>
<feature type="compositionally biased region" description="Basic residues" evidence="9">
    <location>
        <begin position="178"/>
        <end position="188"/>
    </location>
</feature>